<reference evidence="10" key="1">
    <citation type="submission" date="2020-04" db="EMBL/GenBank/DDBJ databases">
        <title>Description of Shewanella salipaludis sp. nov., isolated from a salt marsh.</title>
        <authorList>
            <person name="Park S."/>
            <person name="Yoon J.-H."/>
        </authorList>
    </citation>
    <scope>NUCLEOTIDE SEQUENCE</scope>
    <source>
        <strain evidence="10">SHSM-M6</strain>
    </source>
</reference>
<dbReference type="PANTHER" id="PTHR30489:SF0">
    <property type="entry name" value="LIPOPROTEIN-RELEASING SYSTEM TRANSMEMBRANE PROTEIN LOLE"/>
    <property type="match status" value="1"/>
</dbReference>
<feature type="domain" description="MacB-like periplasmic core" evidence="9">
    <location>
        <begin position="83"/>
        <end position="215"/>
    </location>
</feature>
<dbReference type="GO" id="GO:0098797">
    <property type="term" value="C:plasma membrane protein complex"/>
    <property type="evidence" value="ECO:0007669"/>
    <property type="project" value="TreeGrafter"/>
</dbReference>
<evidence type="ECO:0000256" key="4">
    <source>
        <dbReference type="ARBA" id="ARBA00022692"/>
    </source>
</evidence>
<accession>A0A972FRP3</accession>
<comment type="caution">
    <text evidence="10">The sequence shown here is derived from an EMBL/GenBank/DDBJ whole genome shotgun (WGS) entry which is preliminary data.</text>
</comment>
<feature type="transmembrane region" description="Helical" evidence="7">
    <location>
        <begin position="370"/>
        <end position="395"/>
    </location>
</feature>
<dbReference type="Pfam" id="PF12704">
    <property type="entry name" value="MacB_PCD"/>
    <property type="match status" value="1"/>
</dbReference>
<proteinExistence type="inferred from homology"/>
<keyword evidence="4 7" id="KW-0812">Transmembrane</keyword>
<dbReference type="GO" id="GO:0044874">
    <property type="term" value="P:lipoprotein localization to outer membrane"/>
    <property type="evidence" value="ECO:0007669"/>
    <property type="project" value="TreeGrafter"/>
</dbReference>
<dbReference type="Pfam" id="PF02687">
    <property type="entry name" value="FtsX"/>
    <property type="match status" value="1"/>
</dbReference>
<keyword evidence="3" id="KW-1003">Cell membrane</keyword>
<dbReference type="InterPro" id="IPR051447">
    <property type="entry name" value="Lipoprotein-release_system"/>
</dbReference>
<keyword evidence="5 7" id="KW-1133">Transmembrane helix</keyword>
<evidence type="ECO:0000256" key="1">
    <source>
        <dbReference type="ARBA" id="ARBA00004651"/>
    </source>
</evidence>
<evidence type="ECO:0000313" key="11">
    <source>
        <dbReference type="Proteomes" id="UP000737113"/>
    </source>
</evidence>
<evidence type="ECO:0000256" key="7">
    <source>
        <dbReference type="SAM" id="Phobius"/>
    </source>
</evidence>
<gene>
    <name evidence="10" type="ORF">HC757_04860</name>
</gene>
<evidence type="ECO:0000256" key="6">
    <source>
        <dbReference type="ARBA" id="ARBA00023136"/>
    </source>
</evidence>
<evidence type="ECO:0000259" key="8">
    <source>
        <dbReference type="Pfam" id="PF02687"/>
    </source>
</evidence>
<dbReference type="RefSeq" id="WP_169563170.1">
    <property type="nucleotide sequence ID" value="NZ_JAAXYH010000002.1"/>
</dbReference>
<dbReference type="PANTHER" id="PTHR30489">
    <property type="entry name" value="LIPOPROTEIN-RELEASING SYSTEM TRANSMEMBRANE PROTEIN LOLE"/>
    <property type="match status" value="1"/>
</dbReference>
<evidence type="ECO:0000256" key="2">
    <source>
        <dbReference type="ARBA" id="ARBA00005236"/>
    </source>
</evidence>
<organism evidence="10 11">
    <name type="scientific">Shewanella salipaludis</name>
    <dbReference type="NCBI Taxonomy" id="2723052"/>
    <lineage>
        <taxon>Bacteria</taxon>
        <taxon>Pseudomonadati</taxon>
        <taxon>Pseudomonadota</taxon>
        <taxon>Gammaproteobacteria</taxon>
        <taxon>Alteromonadales</taxon>
        <taxon>Shewanellaceae</taxon>
        <taxon>Shewanella</taxon>
    </lineage>
</organism>
<dbReference type="InterPro" id="IPR025857">
    <property type="entry name" value="MacB_PCD"/>
</dbReference>
<protein>
    <submittedName>
        <fullName evidence="10">ABC transporter permease</fullName>
    </submittedName>
</protein>
<dbReference type="AlphaFoldDB" id="A0A972FRP3"/>
<sequence>MLLALAWRNIWRQPRRTWLSAAAVASTCAIVIFLPAMQLGSYRAMVNGSIGILDGAAQIQRQAYLAEPVMAASFELNPALQRELKLSLPHAILARRANGFALLSSGQRSFGAQLTGVEADKEPLFSSLPANIRQGRYLSPDASAATDEIVLGEGLAKNLRLQPGDRLTLLGAGREGALAVDSLRVVGIFASGLKPLDRQLAQMPLARFEQTFSMEGEIHALVVAGGEIELLPAYPAALRRYLASRDLALRDWQEMQPALFKAIKLDISSAMAMYLVLILVIVLSLLNTALMTVMERTREFGMMMALGVGPGLLGRLVWLESLLVMSLGIVAGLAIGAVVSYYYQQTGIRFEEAEAVFKQFGLDATLYPSLTWATLLLGPGCIALCLALAGLYPVFRIRRLEIVSAMRAV</sequence>
<keyword evidence="6 7" id="KW-0472">Membrane</keyword>
<feature type="transmembrane region" description="Helical" evidence="7">
    <location>
        <begin position="17"/>
        <end position="37"/>
    </location>
</feature>
<feature type="transmembrane region" description="Helical" evidence="7">
    <location>
        <begin position="323"/>
        <end position="343"/>
    </location>
</feature>
<dbReference type="Proteomes" id="UP000737113">
    <property type="component" value="Unassembled WGS sequence"/>
</dbReference>
<feature type="domain" description="ABC3 transporter permease C-terminal" evidence="8">
    <location>
        <begin position="272"/>
        <end position="401"/>
    </location>
</feature>
<evidence type="ECO:0000256" key="3">
    <source>
        <dbReference type="ARBA" id="ARBA00022475"/>
    </source>
</evidence>
<dbReference type="EMBL" id="JAAXYH010000002">
    <property type="protein sequence ID" value="NMH64496.1"/>
    <property type="molecule type" value="Genomic_DNA"/>
</dbReference>
<evidence type="ECO:0000313" key="10">
    <source>
        <dbReference type="EMBL" id="NMH64496.1"/>
    </source>
</evidence>
<evidence type="ECO:0000256" key="5">
    <source>
        <dbReference type="ARBA" id="ARBA00022989"/>
    </source>
</evidence>
<comment type="similarity">
    <text evidence="2">Belongs to the ABC-4 integral membrane protein family. LolC/E subfamily.</text>
</comment>
<evidence type="ECO:0000259" key="9">
    <source>
        <dbReference type="Pfam" id="PF12704"/>
    </source>
</evidence>
<keyword evidence="11" id="KW-1185">Reference proteome</keyword>
<name>A0A972FRP3_9GAMM</name>
<feature type="transmembrane region" description="Helical" evidence="7">
    <location>
        <begin position="271"/>
        <end position="294"/>
    </location>
</feature>
<dbReference type="InterPro" id="IPR003838">
    <property type="entry name" value="ABC3_permease_C"/>
</dbReference>
<comment type="subcellular location">
    <subcellularLocation>
        <location evidence="1">Cell membrane</location>
        <topology evidence="1">Multi-pass membrane protein</topology>
    </subcellularLocation>
</comment>